<evidence type="ECO:0000313" key="2">
    <source>
        <dbReference type="EMBL" id="ALP39850.1"/>
    </source>
</evidence>
<accession>A0A0S2SDT8</accession>
<protein>
    <recommendedName>
        <fullName evidence="1">DUF1653 domain-containing protein</fullName>
    </recommendedName>
</protein>
<name>A0A0S2SDT8_9GAMM</name>
<organism evidence="2 3">
    <name type="scientific">Aeromonas schubertii</name>
    <dbReference type="NCBI Taxonomy" id="652"/>
    <lineage>
        <taxon>Bacteria</taxon>
        <taxon>Pseudomonadati</taxon>
        <taxon>Pseudomonadota</taxon>
        <taxon>Gammaproteobacteria</taxon>
        <taxon>Aeromonadales</taxon>
        <taxon>Aeromonadaceae</taxon>
        <taxon>Aeromonas</taxon>
    </lineage>
</organism>
<dbReference type="InterPro" id="IPR037135">
    <property type="entry name" value="DUF1653-like_dom_sf"/>
</dbReference>
<reference evidence="2 3" key="2">
    <citation type="journal article" date="2016" name="Genome Announc.">
        <title>Complete Genome Sequence of the Highly Virulent Aeromonas schubertii Strain WL1483, Isolated from Diseased Snakehead Fish (Channa argus) in China.</title>
        <authorList>
            <person name="Liu L."/>
            <person name="Li N."/>
            <person name="Zhang D."/>
            <person name="Fu X."/>
            <person name="Shi C."/>
            <person name="Lin Q."/>
            <person name="Hao G."/>
        </authorList>
    </citation>
    <scope>NUCLEOTIDE SEQUENCE [LARGE SCALE GENOMIC DNA]</scope>
    <source>
        <strain evidence="2 3">WL1483</strain>
    </source>
</reference>
<sequence>MRTGLWRHYKGGLYEVLTEARHSERDELLVIYRSVEDGTCYARPKPMFVEWVRHDGRLMARFAPIEE</sequence>
<evidence type="ECO:0000259" key="1">
    <source>
        <dbReference type="Pfam" id="PF07866"/>
    </source>
</evidence>
<dbReference type="Pfam" id="PF07866">
    <property type="entry name" value="DUF1653"/>
    <property type="match status" value="1"/>
</dbReference>
<reference evidence="3" key="1">
    <citation type="submission" date="2015-10" db="EMBL/GenBank/DDBJ databases">
        <title>Complete Genome Sequence of Aeromonas schubertii strain WL1483.</title>
        <authorList>
            <person name="Liu L."/>
        </authorList>
    </citation>
    <scope>NUCLEOTIDE SEQUENCE [LARGE SCALE GENOMIC DNA]</scope>
    <source>
        <strain evidence="3">WL1483</strain>
    </source>
</reference>
<dbReference type="AlphaFoldDB" id="A0A0S2SDT8"/>
<proteinExistence type="predicted"/>
<dbReference type="EMBL" id="CP013067">
    <property type="protein sequence ID" value="ALP39850.1"/>
    <property type="molecule type" value="Genomic_DNA"/>
</dbReference>
<feature type="domain" description="DUF1653" evidence="1">
    <location>
        <begin position="4"/>
        <end position="63"/>
    </location>
</feature>
<dbReference type="InterPro" id="IPR023387">
    <property type="entry name" value="DUF1653-like_dom"/>
</dbReference>
<dbReference type="Gene3D" id="2.30.30.320">
    <property type="entry name" value="DUF1653-like domain"/>
    <property type="match status" value="1"/>
</dbReference>
<dbReference type="OrthoDB" id="371169at2"/>
<dbReference type="Proteomes" id="UP000058114">
    <property type="component" value="Chromosome"/>
</dbReference>
<dbReference type="KEGG" id="asr:WL1483_431"/>
<dbReference type="PATRIC" id="fig|652.5.peg.1331"/>
<evidence type="ECO:0000313" key="3">
    <source>
        <dbReference type="Proteomes" id="UP000058114"/>
    </source>
</evidence>
<gene>
    <name evidence="2" type="ORF">WL1483_431</name>
</gene>